<dbReference type="SUPFAM" id="SSF102705">
    <property type="entry name" value="NIF3 (NGG1p interacting factor 3)-like"/>
    <property type="match status" value="1"/>
</dbReference>
<dbReference type="NCBIfam" id="TIGR00486">
    <property type="entry name" value="YbgI_SA1388"/>
    <property type="match status" value="1"/>
</dbReference>
<dbReference type="InterPro" id="IPR002678">
    <property type="entry name" value="DUF34/NIF3"/>
</dbReference>
<organism evidence="5 6">
    <name type="scientific">Candidatus Caccousia avicola</name>
    <dbReference type="NCBI Taxonomy" id="2840721"/>
    <lineage>
        <taxon>Bacteria</taxon>
        <taxon>Bacillati</taxon>
        <taxon>Bacillota</taxon>
        <taxon>Clostridia</taxon>
        <taxon>Eubacteriales</taxon>
        <taxon>Oscillospiraceae</taxon>
        <taxon>Oscillospiraceae incertae sedis</taxon>
        <taxon>Candidatus Caccousia</taxon>
    </lineage>
</organism>
<evidence type="ECO:0000256" key="3">
    <source>
        <dbReference type="ARBA" id="ARBA00022723"/>
    </source>
</evidence>
<keyword evidence="3 4" id="KW-0479">Metal-binding</keyword>
<comment type="caution">
    <text evidence="5">The sequence shown here is derived from an EMBL/GenBank/DDBJ whole genome shotgun (WGS) entry which is preliminary data.</text>
</comment>
<proteinExistence type="inferred from homology"/>
<dbReference type="AlphaFoldDB" id="A0A9D1AL60"/>
<dbReference type="FunFam" id="3.40.1390.30:FF:000001">
    <property type="entry name" value="GTP cyclohydrolase 1 type 2"/>
    <property type="match status" value="1"/>
</dbReference>
<evidence type="ECO:0000256" key="4">
    <source>
        <dbReference type="PIRSR" id="PIRSR602678-1"/>
    </source>
</evidence>
<feature type="binding site" evidence="4">
    <location>
        <position position="219"/>
    </location>
    <ligand>
        <name>a divalent metal cation</name>
        <dbReference type="ChEBI" id="CHEBI:60240"/>
        <label>1</label>
    </ligand>
</feature>
<protein>
    <recommendedName>
        <fullName evidence="2">GTP cyclohydrolase 1 type 2 homolog</fullName>
    </recommendedName>
</protein>
<feature type="binding site" evidence="4">
    <location>
        <position position="65"/>
    </location>
    <ligand>
        <name>a divalent metal cation</name>
        <dbReference type="ChEBI" id="CHEBI:60240"/>
        <label>1</label>
    </ligand>
</feature>
<evidence type="ECO:0000313" key="6">
    <source>
        <dbReference type="Proteomes" id="UP000824242"/>
    </source>
</evidence>
<dbReference type="PANTHER" id="PTHR13799">
    <property type="entry name" value="NGG1 INTERACTING FACTOR 3"/>
    <property type="match status" value="1"/>
</dbReference>
<dbReference type="Pfam" id="PF01784">
    <property type="entry name" value="DUF34_NIF3"/>
    <property type="match status" value="1"/>
</dbReference>
<dbReference type="Proteomes" id="UP000824242">
    <property type="component" value="Unassembled WGS sequence"/>
</dbReference>
<reference evidence="5" key="1">
    <citation type="submission" date="2020-10" db="EMBL/GenBank/DDBJ databases">
        <authorList>
            <person name="Gilroy R."/>
        </authorList>
    </citation>
    <scope>NUCLEOTIDE SEQUENCE</scope>
    <source>
        <strain evidence="5">ChiSxjej1B13-7958</strain>
    </source>
</reference>
<accession>A0A9D1AL60</accession>
<name>A0A9D1AL60_9FIRM</name>
<reference evidence="5" key="2">
    <citation type="journal article" date="2021" name="PeerJ">
        <title>Extensive microbial diversity within the chicken gut microbiome revealed by metagenomics and culture.</title>
        <authorList>
            <person name="Gilroy R."/>
            <person name="Ravi A."/>
            <person name="Getino M."/>
            <person name="Pursley I."/>
            <person name="Horton D.L."/>
            <person name="Alikhan N.F."/>
            <person name="Baker D."/>
            <person name="Gharbi K."/>
            <person name="Hall N."/>
            <person name="Watson M."/>
            <person name="Adriaenssens E.M."/>
            <person name="Foster-Nyarko E."/>
            <person name="Jarju S."/>
            <person name="Secka A."/>
            <person name="Antonio M."/>
            <person name="Oren A."/>
            <person name="Chaudhuri R.R."/>
            <person name="La Ragione R."/>
            <person name="Hildebrand F."/>
            <person name="Pallen M.J."/>
        </authorList>
    </citation>
    <scope>NUCLEOTIDE SEQUENCE</scope>
    <source>
        <strain evidence="5">ChiSxjej1B13-7958</strain>
    </source>
</reference>
<evidence type="ECO:0000313" key="5">
    <source>
        <dbReference type="EMBL" id="HIR46389.1"/>
    </source>
</evidence>
<feature type="binding site" evidence="4">
    <location>
        <position position="100"/>
    </location>
    <ligand>
        <name>a divalent metal cation</name>
        <dbReference type="ChEBI" id="CHEBI:60240"/>
        <label>1</label>
    </ligand>
</feature>
<dbReference type="Gene3D" id="3.40.1390.30">
    <property type="entry name" value="NIF3 (NGG1p interacting factor 3)-like"/>
    <property type="match status" value="2"/>
</dbReference>
<comment type="similarity">
    <text evidence="1">Belongs to the GTP cyclohydrolase I type 2/NIF3 family.</text>
</comment>
<dbReference type="InterPro" id="IPR036069">
    <property type="entry name" value="DUF34/NIF3_sf"/>
</dbReference>
<evidence type="ECO:0000256" key="2">
    <source>
        <dbReference type="ARBA" id="ARBA00022112"/>
    </source>
</evidence>
<sequence length="256" mass="27094">MTKVKNIYEFLDGWAPFSTAMSFDNAGLLAGNGEEEVHTVLLALDITPDVVREAASCGAQLIVSHHPVIFDPLKRLTPDSAPWLLARYAIAAICAHTNLDLAPGGVNTCLAARLGLANVRPLSIDPPSGLPEALCGELPAAMEPREFALHVKNALDCERVEFTKGSAPVRTVGLCSGAGAFCMPDPQQSGVQAFVTGEAKHHELLAAESMGLTLVVAGHYHTEAVVLPEVRERLSKAFPEVTFSIAAASRTPSHAV</sequence>
<feature type="binding site" evidence="4">
    <location>
        <position position="223"/>
    </location>
    <ligand>
        <name>a divalent metal cation</name>
        <dbReference type="ChEBI" id="CHEBI:60240"/>
        <label>1</label>
    </ligand>
</feature>
<dbReference type="EMBL" id="DVGZ01000019">
    <property type="protein sequence ID" value="HIR46389.1"/>
    <property type="molecule type" value="Genomic_DNA"/>
</dbReference>
<dbReference type="GO" id="GO:0046872">
    <property type="term" value="F:metal ion binding"/>
    <property type="evidence" value="ECO:0007669"/>
    <property type="project" value="UniProtKB-KW"/>
</dbReference>
<dbReference type="PANTHER" id="PTHR13799:SF14">
    <property type="entry name" value="GTP CYCLOHYDROLASE 1 TYPE 2 HOMOLOG"/>
    <property type="match status" value="1"/>
</dbReference>
<dbReference type="GO" id="GO:0005737">
    <property type="term" value="C:cytoplasm"/>
    <property type="evidence" value="ECO:0007669"/>
    <property type="project" value="TreeGrafter"/>
</dbReference>
<evidence type="ECO:0000256" key="1">
    <source>
        <dbReference type="ARBA" id="ARBA00006964"/>
    </source>
</evidence>
<gene>
    <name evidence="5" type="ORF">IAB89_01830</name>
</gene>
<feature type="binding site" evidence="4">
    <location>
        <position position="66"/>
    </location>
    <ligand>
        <name>a divalent metal cation</name>
        <dbReference type="ChEBI" id="CHEBI:60240"/>
        <label>1</label>
    </ligand>
</feature>